<feature type="chain" id="PRO_5044725290" evidence="1">
    <location>
        <begin position="25"/>
        <end position="347"/>
    </location>
</feature>
<evidence type="ECO:0000256" key="1">
    <source>
        <dbReference type="SAM" id="SignalP"/>
    </source>
</evidence>
<proteinExistence type="predicted"/>
<protein>
    <submittedName>
        <fullName evidence="2">Uncharacterized protein</fullName>
    </submittedName>
</protein>
<evidence type="ECO:0000313" key="4">
    <source>
        <dbReference type="Proteomes" id="UP001634394"/>
    </source>
</evidence>
<name>A0ABD3XY07_SINWO</name>
<evidence type="ECO:0000313" key="3">
    <source>
        <dbReference type="EMBL" id="KAL3890044.1"/>
    </source>
</evidence>
<organism evidence="2 4">
    <name type="scientific">Sinanodonta woodiana</name>
    <name type="common">Chinese pond mussel</name>
    <name type="synonym">Anodonta woodiana</name>
    <dbReference type="NCBI Taxonomy" id="1069815"/>
    <lineage>
        <taxon>Eukaryota</taxon>
        <taxon>Metazoa</taxon>
        <taxon>Spiralia</taxon>
        <taxon>Lophotrochozoa</taxon>
        <taxon>Mollusca</taxon>
        <taxon>Bivalvia</taxon>
        <taxon>Autobranchia</taxon>
        <taxon>Heteroconchia</taxon>
        <taxon>Palaeoheterodonta</taxon>
        <taxon>Unionida</taxon>
        <taxon>Unionoidea</taxon>
        <taxon>Unionidae</taxon>
        <taxon>Unioninae</taxon>
        <taxon>Sinanodonta</taxon>
    </lineage>
</organism>
<dbReference type="Proteomes" id="UP001634394">
    <property type="component" value="Unassembled WGS sequence"/>
</dbReference>
<gene>
    <name evidence="2" type="ORF">ACJMK2_002309</name>
    <name evidence="3" type="ORF">ACJMK2_002344</name>
</gene>
<keyword evidence="1" id="KW-0732">Signal</keyword>
<dbReference type="AlphaFoldDB" id="A0ABD3XY07"/>
<feature type="signal peptide" evidence="1">
    <location>
        <begin position="1"/>
        <end position="24"/>
    </location>
</feature>
<accession>A0ABD3XY07</accession>
<sequence length="347" mass="38523">MTVAAESILLPLCLLLLVSRFVNCADYSTYVWTTSFDNTVSGCDETKFLAWDSASNPECFTHSWNTEAKRTWLWNTCNVTGAEIKYVYLSDLKNALKAAWLNNNCQTSDINLVRTTVADGHTKVPGLKLYALFADSDLAVTEKTRVRYVVYYNDHCAQSAQERIDGVAVNNEAYAGIKCSDNTTRTTYLNNLNTIKTEAALQLNGTLLTHYSVGWHWGLCNDLHDPITFNGKTADAVVHMIDIFNSVDVQVGAIIFPDIADRMVIAQYNYAVNISKPIFTTVYTNKVSICGTSFFPVTCNKGTHTEAGMLDIFSQFGSNGIGQAKPCIHYFRGIYSTGGNSDWPKHN</sequence>
<evidence type="ECO:0000313" key="2">
    <source>
        <dbReference type="EMBL" id="KAL3890002.1"/>
    </source>
</evidence>
<reference evidence="2 4" key="1">
    <citation type="submission" date="2024-11" db="EMBL/GenBank/DDBJ databases">
        <title>Chromosome-level genome assembly of the freshwater bivalve Anodonta woodiana.</title>
        <authorList>
            <person name="Chen X."/>
        </authorList>
    </citation>
    <scope>NUCLEOTIDE SEQUENCE [LARGE SCALE GENOMIC DNA]</scope>
    <source>
        <strain evidence="2">MN2024</strain>
        <tissue evidence="2">Gills</tissue>
    </source>
</reference>
<dbReference type="EMBL" id="JBJQND010000001">
    <property type="protein sequence ID" value="KAL3890044.1"/>
    <property type="molecule type" value="Genomic_DNA"/>
</dbReference>
<dbReference type="EMBL" id="JBJQND010000001">
    <property type="protein sequence ID" value="KAL3890002.1"/>
    <property type="molecule type" value="Genomic_DNA"/>
</dbReference>
<keyword evidence="4" id="KW-1185">Reference proteome</keyword>
<comment type="caution">
    <text evidence="2">The sequence shown here is derived from an EMBL/GenBank/DDBJ whole genome shotgun (WGS) entry which is preliminary data.</text>
</comment>